<evidence type="ECO:0000256" key="1">
    <source>
        <dbReference type="ARBA" id="ARBA00023015"/>
    </source>
</evidence>
<dbReference type="PANTHER" id="PTHR30055">
    <property type="entry name" value="HTH-TYPE TRANSCRIPTIONAL REGULATOR RUTR"/>
    <property type="match status" value="1"/>
</dbReference>
<accession>A0ABP8CX53</accession>
<keyword evidence="3" id="KW-0804">Transcription</keyword>
<dbReference type="Gene3D" id="1.10.357.10">
    <property type="entry name" value="Tetracycline Repressor, domain 2"/>
    <property type="match status" value="1"/>
</dbReference>
<evidence type="ECO:0000256" key="4">
    <source>
        <dbReference type="PROSITE-ProRule" id="PRU00335"/>
    </source>
</evidence>
<dbReference type="PANTHER" id="PTHR30055:SF243">
    <property type="entry name" value="HTH-TYPE TRANSCRIPTIONAL REGULATOR RV1816"/>
    <property type="match status" value="1"/>
</dbReference>
<dbReference type="InterPro" id="IPR050109">
    <property type="entry name" value="HTH-type_TetR-like_transc_reg"/>
</dbReference>
<evidence type="ECO:0000256" key="3">
    <source>
        <dbReference type="ARBA" id="ARBA00023163"/>
    </source>
</evidence>
<comment type="caution">
    <text evidence="6">The sequence shown here is derived from an EMBL/GenBank/DDBJ whole genome shotgun (WGS) entry which is preliminary data.</text>
</comment>
<evidence type="ECO:0000313" key="6">
    <source>
        <dbReference type="EMBL" id="GAA4244498.1"/>
    </source>
</evidence>
<dbReference type="PROSITE" id="PS50977">
    <property type="entry name" value="HTH_TETR_2"/>
    <property type="match status" value="1"/>
</dbReference>
<evidence type="ECO:0000259" key="5">
    <source>
        <dbReference type="PROSITE" id="PS50977"/>
    </source>
</evidence>
<dbReference type="InterPro" id="IPR025996">
    <property type="entry name" value="MT1864/Rv1816-like_C"/>
</dbReference>
<reference evidence="7" key="1">
    <citation type="journal article" date="2019" name="Int. J. Syst. Evol. Microbiol.">
        <title>The Global Catalogue of Microorganisms (GCM) 10K type strain sequencing project: providing services to taxonomists for standard genome sequencing and annotation.</title>
        <authorList>
            <consortium name="The Broad Institute Genomics Platform"/>
            <consortium name="The Broad Institute Genome Sequencing Center for Infectious Disease"/>
            <person name="Wu L."/>
            <person name="Ma J."/>
        </authorList>
    </citation>
    <scope>NUCLEOTIDE SEQUENCE [LARGE SCALE GENOMIC DNA]</scope>
    <source>
        <strain evidence="7">JCM 17441</strain>
    </source>
</reference>
<dbReference type="InterPro" id="IPR001647">
    <property type="entry name" value="HTH_TetR"/>
</dbReference>
<organism evidence="6 7">
    <name type="scientific">Dactylosporangium darangshiense</name>
    <dbReference type="NCBI Taxonomy" id="579108"/>
    <lineage>
        <taxon>Bacteria</taxon>
        <taxon>Bacillati</taxon>
        <taxon>Actinomycetota</taxon>
        <taxon>Actinomycetes</taxon>
        <taxon>Micromonosporales</taxon>
        <taxon>Micromonosporaceae</taxon>
        <taxon>Dactylosporangium</taxon>
    </lineage>
</organism>
<dbReference type="Pfam" id="PF00440">
    <property type="entry name" value="TetR_N"/>
    <property type="match status" value="1"/>
</dbReference>
<dbReference type="Pfam" id="PF13305">
    <property type="entry name" value="TetR_C_33"/>
    <property type="match status" value="1"/>
</dbReference>
<name>A0ABP8CX53_9ACTN</name>
<evidence type="ECO:0000313" key="7">
    <source>
        <dbReference type="Proteomes" id="UP001500620"/>
    </source>
</evidence>
<proteinExistence type="predicted"/>
<sequence length="239" mass="25935">MGIAPRSAPRREKARAATIEEIKRTAVALMREHGTADLKFADIARAMDMTAPALYRYFADRDALLSDLIADAYNDLGDAVAKARDALPADDVGGRFLAVAQSYRRWAREEPQQFALILGLPIKGYTAPEDGPTTEAAQRAMSQLSALFVQALAAGRLAPPRVREVHPSLVACAELKSHDLPVAIPADTFQAMLQAWSALHGFVSLEAYGHFAWIDEAGRDALFESHARLTAQNAGLPLD</sequence>
<dbReference type="EMBL" id="BAABAT010000002">
    <property type="protein sequence ID" value="GAA4244498.1"/>
    <property type="molecule type" value="Genomic_DNA"/>
</dbReference>
<dbReference type="SUPFAM" id="SSF48498">
    <property type="entry name" value="Tetracyclin repressor-like, C-terminal domain"/>
    <property type="match status" value="1"/>
</dbReference>
<gene>
    <name evidence="6" type="ORF">GCM10022255_007780</name>
</gene>
<protein>
    <submittedName>
        <fullName evidence="6">TetR/AcrR family transcriptional regulator</fullName>
    </submittedName>
</protein>
<feature type="DNA-binding region" description="H-T-H motif" evidence="4">
    <location>
        <begin position="39"/>
        <end position="58"/>
    </location>
</feature>
<dbReference type="InterPro" id="IPR009057">
    <property type="entry name" value="Homeodomain-like_sf"/>
</dbReference>
<keyword evidence="1" id="KW-0805">Transcription regulation</keyword>
<evidence type="ECO:0000256" key="2">
    <source>
        <dbReference type="ARBA" id="ARBA00023125"/>
    </source>
</evidence>
<dbReference type="Proteomes" id="UP001500620">
    <property type="component" value="Unassembled WGS sequence"/>
</dbReference>
<dbReference type="SUPFAM" id="SSF46689">
    <property type="entry name" value="Homeodomain-like"/>
    <property type="match status" value="1"/>
</dbReference>
<keyword evidence="7" id="KW-1185">Reference proteome</keyword>
<dbReference type="InterPro" id="IPR036271">
    <property type="entry name" value="Tet_transcr_reg_TetR-rel_C_sf"/>
</dbReference>
<keyword evidence="2 4" id="KW-0238">DNA-binding</keyword>
<feature type="domain" description="HTH tetR-type" evidence="5">
    <location>
        <begin position="16"/>
        <end position="76"/>
    </location>
</feature>
<dbReference type="RefSeq" id="WP_345121272.1">
    <property type="nucleotide sequence ID" value="NZ_BAABAT010000002.1"/>
</dbReference>